<sequence length="146" mass="16978">MSDACSQAQPAPAEIIHQIHNFKHQIVQHAYFKNLKAKTILVLLMDHTMWQSNNEGYSWTQIHPEHHFLVFYHHKYSDDRAYLITDTNTFYATDTGQTWNPARARLQKYLRSASHPLPPEHRQPHLDGQQRLLGPGMKLSCRGPVL</sequence>
<dbReference type="Proteomes" id="UP000054477">
    <property type="component" value="Unassembled WGS sequence"/>
</dbReference>
<protein>
    <recommendedName>
        <fullName evidence="3">Sortilin N-terminal domain-containing protein</fullName>
    </recommendedName>
</protein>
<feature type="region of interest" description="Disordered" evidence="2">
    <location>
        <begin position="114"/>
        <end position="133"/>
    </location>
</feature>
<evidence type="ECO:0000256" key="1">
    <source>
        <dbReference type="ARBA" id="ARBA00022737"/>
    </source>
</evidence>
<reference evidence="4 5" key="1">
    <citation type="submission" date="2014-04" db="EMBL/GenBank/DDBJ databases">
        <authorList>
            <consortium name="DOE Joint Genome Institute"/>
            <person name="Kuo A."/>
            <person name="Kohler A."/>
            <person name="Nagy L.G."/>
            <person name="Floudas D."/>
            <person name="Copeland A."/>
            <person name="Barry K.W."/>
            <person name="Cichocki N."/>
            <person name="Veneault-Fourrey C."/>
            <person name="LaButti K."/>
            <person name="Lindquist E.A."/>
            <person name="Lipzen A."/>
            <person name="Lundell T."/>
            <person name="Morin E."/>
            <person name="Murat C."/>
            <person name="Sun H."/>
            <person name="Tunlid A."/>
            <person name="Henrissat B."/>
            <person name="Grigoriev I.V."/>
            <person name="Hibbett D.S."/>
            <person name="Martin F."/>
            <person name="Nordberg H.P."/>
            <person name="Cantor M.N."/>
            <person name="Hua S.X."/>
        </authorList>
    </citation>
    <scope>NUCLEOTIDE SEQUENCE [LARGE SCALE GENOMIC DNA]</scope>
    <source>
        <strain evidence="4 5">LaAM-08-1</strain>
    </source>
</reference>
<keyword evidence="1" id="KW-0677">Repeat</keyword>
<proteinExistence type="predicted"/>
<evidence type="ECO:0000256" key="2">
    <source>
        <dbReference type="SAM" id="MobiDB-lite"/>
    </source>
</evidence>
<dbReference type="AlphaFoldDB" id="A0A0C9XJE4"/>
<dbReference type="InterPro" id="IPR015943">
    <property type="entry name" value="WD40/YVTN_repeat-like_dom_sf"/>
</dbReference>
<accession>A0A0C9XJE4</accession>
<dbReference type="HOGENOM" id="CLU_1777757_0_0_1"/>
<feature type="domain" description="Sortilin N-terminal" evidence="3">
    <location>
        <begin position="48"/>
        <end position="110"/>
    </location>
</feature>
<evidence type="ECO:0000313" key="4">
    <source>
        <dbReference type="EMBL" id="KIJ96332.1"/>
    </source>
</evidence>
<name>A0A0C9XJE4_9AGAR</name>
<evidence type="ECO:0000259" key="3">
    <source>
        <dbReference type="Pfam" id="PF15902"/>
    </source>
</evidence>
<dbReference type="InterPro" id="IPR031778">
    <property type="entry name" value="Sortilin_N"/>
</dbReference>
<dbReference type="SUPFAM" id="SSF110296">
    <property type="entry name" value="Oligoxyloglucan reducing end-specific cellobiohydrolase"/>
    <property type="match status" value="1"/>
</dbReference>
<evidence type="ECO:0000313" key="5">
    <source>
        <dbReference type="Proteomes" id="UP000054477"/>
    </source>
</evidence>
<gene>
    <name evidence="4" type="ORF">K443DRAFT_10724</name>
</gene>
<dbReference type="Pfam" id="PF15902">
    <property type="entry name" value="Sortilin-Vps10"/>
    <property type="match status" value="1"/>
</dbReference>
<dbReference type="STRING" id="1095629.A0A0C9XJE4"/>
<keyword evidence="5" id="KW-1185">Reference proteome</keyword>
<dbReference type="OrthoDB" id="443634at2759"/>
<reference evidence="5" key="2">
    <citation type="submission" date="2015-01" db="EMBL/GenBank/DDBJ databases">
        <title>Evolutionary Origins and Diversification of the Mycorrhizal Mutualists.</title>
        <authorList>
            <consortium name="DOE Joint Genome Institute"/>
            <consortium name="Mycorrhizal Genomics Consortium"/>
            <person name="Kohler A."/>
            <person name="Kuo A."/>
            <person name="Nagy L.G."/>
            <person name="Floudas D."/>
            <person name="Copeland A."/>
            <person name="Barry K.W."/>
            <person name="Cichocki N."/>
            <person name="Veneault-Fourrey C."/>
            <person name="LaButti K."/>
            <person name="Lindquist E.A."/>
            <person name="Lipzen A."/>
            <person name="Lundell T."/>
            <person name="Morin E."/>
            <person name="Murat C."/>
            <person name="Riley R."/>
            <person name="Ohm R."/>
            <person name="Sun H."/>
            <person name="Tunlid A."/>
            <person name="Henrissat B."/>
            <person name="Grigoriev I.V."/>
            <person name="Hibbett D.S."/>
            <person name="Martin F."/>
        </authorList>
    </citation>
    <scope>NUCLEOTIDE SEQUENCE [LARGE SCALE GENOMIC DNA]</scope>
    <source>
        <strain evidence="5">LaAM-08-1</strain>
    </source>
</reference>
<organism evidence="4 5">
    <name type="scientific">Laccaria amethystina LaAM-08-1</name>
    <dbReference type="NCBI Taxonomy" id="1095629"/>
    <lineage>
        <taxon>Eukaryota</taxon>
        <taxon>Fungi</taxon>
        <taxon>Dikarya</taxon>
        <taxon>Basidiomycota</taxon>
        <taxon>Agaricomycotina</taxon>
        <taxon>Agaricomycetes</taxon>
        <taxon>Agaricomycetidae</taxon>
        <taxon>Agaricales</taxon>
        <taxon>Agaricineae</taxon>
        <taxon>Hydnangiaceae</taxon>
        <taxon>Laccaria</taxon>
    </lineage>
</organism>
<dbReference type="EMBL" id="KN838725">
    <property type="protein sequence ID" value="KIJ96332.1"/>
    <property type="molecule type" value="Genomic_DNA"/>
</dbReference>
<dbReference type="Gene3D" id="2.130.10.10">
    <property type="entry name" value="YVTN repeat-like/Quinoprotein amine dehydrogenase"/>
    <property type="match status" value="1"/>
</dbReference>